<reference evidence="1" key="1">
    <citation type="submission" date="2012-11" db="EMBL/GenBank/DDBJ databases">
        <title>Dependencies among metagenomic species, viruses, plasmids and units of genetic variation.</title>
        <authorList>
            <person name="Nielsen H.B."/>
            <person name="Almeida M."/>
            <person name="Juncker A.S."/>
            <person name="Rasmussen S."/>
            <person name="Li J."/>
            <person name="Sunagawa S."/>
            <person name="Plichta D."/>
            <person name="Gautier L."/>
            <person name="Le Chatelier E."/>
            <person name="Peletier E."/>
            <person name="Bonde I."/>
            <person name="Nielsen T."/>
            <person name="Manichanh C."/>
            <person name="Arumugam M."/>
            <person name="Batto J."/>
            <person name="Santos M.B.Q.D."/>
            <person name="Blom N."/>
            <person name="Borruel N."/>
            <person name="Burgdorf K.S."/>
            <person name="Boumezbeur F."/>
            <person name="Casellas F."/>
            <person name="Dore J."/>
            <person name="Guarner F."/>
            <person name="Hansen T."/>
            <person name="Hildebrand F."/>
            <person name="Kaas R.S."/>
            <person name="Kennedy S."/>
            <person name="Kristiansen K."/>
            <person name="Kultima J.R."/>
            <person name="Leonard P."/>
            <person name="Levenez F."/>
            <person name="Lund O."/>
            <person name="Moumen B."/>
            <person name="Le Paslier D."/>
            <person name="Pons N."/>
            <person name="Pedersen O."/>
            <person name="Prifti E."/>
            <person name="Qin J."/>
            <person name="Raes J."/>
            <person name="Tap J."/>
            <person name="Tims S."/>
            <person name="Ussery D.W."/>
            <person name="Yamada T."/>
            <person name="MetaHit consortium"/>
            <person name="Renault P."/>
            <person name="Sicheritz-Ponten T."/>
            <person name="Bork P."/>
            <person name="Wang J."/>
            <person name="Brunak S."/>
            <person name="Ehrlich S.D."/>
        </authorList>
    </citation>
    <scope>NUCLEOTIDE SEQUENCE [LARGE SCALE GENOMIC DNA]</scope>
</reference>
<sequence length="35" mass="3861">MPLSMTINADPAMIGRLMELSGEKNVKVVEKSIEK</sequence>
<dbReference type="EMBL" id="CAYU010000004">
    <property type="protein sequence ID" value="CCY75412.1"/>
    <property type="molecule type" value="Genomic_DNA"/>
</dbReference>
<evidence type="ECO:0000313" key="2">
    <source>
        <dbReference type="Proteomes" id="UP000018300"/>
    </source>
</evidence>
<evidence type="ECO:0000313" key="1">
    <source>
        <dbReference type="EMBL" id="CCY75412.1"/>
    </source>
</evidence>
<accession>R5LQX9</accession>
<organism evidence="1 2">
    <name type="scientific">Eshraghiella crossota CAG:259</name>
    <dbReference type="NCBI Taxonomy" id="1263062"/>
    <lineage>
        <taxon>Bacteria</taxon>
        <taxon>Bacillati</taxon>
        <taxon>Bacillota</taxon>
        <taxon>Clostridia</taxon>
        <taxon>Lachnospirales</taxon>
        <taxon>Lachnospiraceae</taxon>
        <taxon>Eshraghiella</taxon>
    </lineage>
</organism>
<proteinExistence type="predicted"/>
<protein>
    <submittedName>
        <fullName evidence="1">DNA polymerase III alpha subunit</fullName>
    </submittedName>
</protein>
<dbReference type="Proteomes" id="UP000018300">
    <property type="component" value="Unassembled WGS sequence"/>
</dbReference>
<dbReference type="AlphaFoldDB" id="R5LQX9"/>
<gene>
    <name evidence="1" type="ORF">BN569_01517</name>
</gene>
<name>R5LQX9_9FIRM</name>
<comment type="caution">
    <text evidence="1">The sequence shown here is derived from an EMBL/GenBank/DDBJ whole genome shotgun (WGS) entry which is preliminary data.</text>
</comment>